<reference evidence="2 3" key="1">
    <citation type="submission" date="2017-08" db="EMBL/GenBank/DDBJ databases">
        <authorList>
            <person name="de Groot N.N."/>
        </authorList>
    </citation>
    <scope>NUCLEOTIDE SEQUENCE [LARGE SCALE GENOMIC DNA]</scope>
    <source>
        <strain evidence="2 3">JC228</strain>
    </source>
</reference>
<keyword evidence="3" id="KW-1185">Reference proteome</keyword>
<organism evidence="2 3">
    <name type="scientific">Bacillus oleivorans</name>
    <dbReference type="NCBI Taxonomy" id="1448271"/>
    <lineage>
        <taxon>Bacteria</taxon>
        <taxon>Bacillati</taxon>
        <taxon>Bacillota</taxon>
        <taxon>Bacilli</taxon>
        <taxon>Bacillales</taxon>
        <taxon>Bacillaceae</taxon>
        <taxon>Bacillus</taxon>
    </lineage>
</organism>
<dbReference type="AlphaFoldDB" id="A0A285CHU1"/>
<sequence>MAVSQEAIFHKMEECMIRAKNSDTALEMREHLRALQALCDVLLENQTQVMEPPRTKEAKISSPVFSPAAGQGTSLGSKKLETDDGANGDSIFDF</sequence>
<gene>
    <name evidence="2" type="ORF">SAMN05877753_101218</name>
</gene>
<evidence type="ECO:0000313" key="2">
    <source>
        <dbReference type="EMBL" id="SNX66905.1"/>
    </source>
</evidence>
<accession>A0A285CHU1</accession>
<evidence type="ECO:0000313" key="3">
    <source>
        <dbReference type="Proteomes" id="UP000219546"/>
    </source>
</evidence>
<dbReference type="EMBL" id="OAOP01000001">
    <property type="protein sequence ID" value="SNX66905.1"/>
    <property type="molecule type" value="Genomic_DNA"/>
</dbReference>
<dbReference type="OrthoDB" id="2361717at2"/>
<proteinExistence type="predicted"/>
<dbReference type="Pfam" id="PF17261">
    <property type="entry name" value="DUF5327"/>
    <property type="match status" value="1"/>
</dbReference>
<name>A0A285CHU1_9BACI</name>
<dbReference type="Proteomes" id="UP000219546">
    <property type="component" value="Unassembled WGS sequence"/>
</dbReference>
<evidence type="ECO:0000256" key="1">
    <source>
        <dbReference type="SAM" id="MobiDB-lite"/>
    </source>
</evidence>
<feature type="region of interest" description="Disordered" evidence="1">
    <location>
        <begin position="50"/>
        <end position="94"/>
    </location>
</feature>
<dbReference type="RefSeq" id="WP_097156746.1">
    <property type="nucleotide sequence ID" value="NZ_JBEPMQ010000012.1"/>
</dbReference>
<dbReference type="InterPro" id="IPR035218">
    <property type="entry name" value="DUF5327"/>
</dbReference>
<protein>
    <recommendedName>
        <fullName evidence="4">YwdI family protein</fullName>
    </recommendedName>
</protein>
<evidence type="ECO:0008006" key="4">
    <source>
        <dbReference type="Google" id="ProtNLM"/>
    </source>
</evidence>